<evidence type="ECO:0008006" key="3">
    <source>
        <dbReference type="Google" id="ProtNLM"/>
    </source>
</evidence>
<dbReference type="EMBL" id="JAHZIK010000023">
    <property type="protein sequence ID" value="MBW7452879.1"/>
    <property type="molecule type" value="Genomic_DNA"/>
</dbReference>
<dbReference type="RefSeq" id="WP_210037919.1">
    <property type="nucleotide sequence ID" value="NZ_JBHLVU010000022.1"/>
</dbReference>
<dbReference type="Gene3D" id="2.180.10.10">
    <property type="entry name" value="RHS repeat-associated core"/>
    <property type="match status" value="1"/>
</dbReference>
<dbReference type="Pfam" id="PF05593">
    <property type="entry name" value="RHS_repeat"/>
    <property type="match status" value="1"/>
</dbReference>
<proteinExistence type="predicted"/>
<reference evidence="1 2" key="1">
    <citation type="submission" date="2021-07" db="EMBL/GenBank/DDBJ databases">
        <title>Paenibacillus radiodurans sp. nov., isolated from the southeastern edge of Tengger Desert.</title>
        <authorList>
            <person name="Zhang G."/>
        </authorList>
    </citation>
    <scope>NUCLEOTIDE SEQUENCE [LARGE SCALE GENOMIC DNA]</scope>
    <source>
        <strain evidence="1 2">CCM 7311</strain>
    </source>
</reference>
<organism evidence="1 2">
    <name type="scientific">Paenibacillus sepulcri</name>
    <dbReference type="NCBI Taxonomy" id="359917"/>
    <lineage>
        <taxon>Bacteria</taxon>
        <taxon>Bacillati</taxon>
        <taxon>Bacillota</taxon>
        <taxon>Bacilli</taxon>
        <taxon>Bacillales</taxon>
        <taxon>Paenibacillaceae</taxon>
        <taxon>Paenibacillus</taxon>
    </lineage>
</organism>
<protein>
    <recommendedName>
        <fullName evidence="3">RHS repeat protein</fullName>
    </recommendedName>
</protein>
<evidence type="ECO:0000313" key="2">
    <source>
        <dbReference type="Proteomes" id="UP001519887"/>
    </source>
</evidence>
<name>A0ABS7BW49_9BACL</name>
<dbReference type="Proteomes" id="UP001519887">
    <property type="component" value="Unassembled WGS sequence"/>
</dbReference>
<sequence length="116" mass="12880">MKTTETQVAGKNNIEKMYYDANDNQIRSIDRNGTRFKYTVDNRNVLKKKEVVDASWNPIAGQETIAYTYDRAGRRTSMTDGTGTTGYTYSPSTGMLTAMTYPDAKKDTTPMAAGPS</sequence>
<dbReference type="InterPro" id="IPR006530">
    <property type="entry name" value="YD"/>
</dbReference>
<accession>A0ABS7BW49</accession>
<evidence type="ECO:0000313" key="1">
    <source>
        <dbReference type="EMBL" id="MBW7452879.1"/>
    </source>
</evidence>
<comment type="caution">
    <text evidence="1">The sequence shown here is derived from an EMBL/GenBank/DDBJ whole genome shotgun (WGS) entry which is preliminary data.</text>
</comment>
<keyword evidence="2" id="KW-1185">Reference proteome</keyword>
<dbReference type="InterPro" id="IPR031325">
    <property type="entry name" value="RHS_repeat"/>
</dbReference>
<dbReference type="NCBIfam" id="TIGR01643">
    <property type="entry name" value="YD_repeat_2x"/>
    <property type="match status" value="1"/>
</dbReference>
<gene>
    <name evidence="1" type="ORF">K0U00_02325</name>
</gene>